<dbReference type="InterPro" id="IPR009875">
    <property type="entry name" value="PilZ_domain"/>
</dbReference>
<accession>A0ABW9A473</accession>
<evidence type="ECO:0000313" key="6">
    <source>
        <dbReference type="EMBL" id="MFL9923468.1"/>
    </source>
</evidence>
<evidence type="ECO:0000313" key="7">
    <source>
        <dbReference type="Proteomes" id="UP001629246"/>
    </source>
</evidence>
<dbReference type="Gene3D" id="2.40.10.220">
    <property type="entry name" value="predicted glycosyltransferase like domains"/>
    <property type="match status" value="1"/>
</dbReference>
<keyword evidence="7" id="KW-1185">Reference proteome</keyword>
<evidence type="ECO:0000256" key="2">
    <source>
        <dbReference type="ARBA" id="ARBA00022741"/>
    </source>
</evidence>
<dbReference type="InterPro" id="IPR009926">
    <property type="entry name" value="T3SS_YcgR_PilZN"/>
</dbReference>
<gene>
    <name evidence="6" type="ORF">PQR62_04270</name>
</gene>
<evidence type="ECO:0000256" key="1">
    <source>
        <dbReference type="ARBA" id="ARBA00022636"/>
    </source>
</evidence>
<dbReference type="RefSeq" id="WP_408155149.1">
    <property type="nucleotide sequence ID" value="NZ_JAQQFM010000002.1"/>
</dbReference>
<dbReference type="EMBL" id="JAQQFM010000002">
    <property type="protein sequence ID" value="MFL9923468.1"/>
    <property type="molecule type" value="Genomic_DNA"/>
</dbReference>
<keyword evidence="6" id="KW-0969">Cilium</keyword>
<name>A0ABW9A473_9BURK</name>
<keyword evidence="1" id="KW-0973">c-di-GMP</keyword>
<organism evidence="6 7">
    <name type="scientific">Herbaspirillum lusitanum</name>
    <dbReference type="NCBI Taxonomy" id="213312"/>
    <lineage>
        <taxon>Bacteria</taxon>
        <taxon>Pseudomonadati</taxon>
        <taxon>Pseudomonadota</taxon>
        <taxon>Betaproteobacteria</taxon>
        <taxon>Burkholderiales</taxon>
        <taxon>Oxalobacteraceae</taxon>
        <taxon>Herbaspirillum</taxon>
    </lineage>
</organism>
<keyword evidence="2" id="KW-0547">Nucleotide-binding</keyword>
<feature type="domain" description="Type III secretion system flagellar brake protein YcgR PilZN" evidence="5">
    <location>
        <begin position="111"/>
        <end position="193"/>
    </location>
</feature>
<dbReference type="Pfam" id="PF07238">
    <property type="entry name" value="PilZ"/>
    <property type="match status" value="1"/>
</dbReference>
<dbReference type="Gene3D" id="2.30.110.10">
    <property type="entry name" value="Electron Transport, Fmn-binding Protein, Chain A"/>
    <property type="match status" value="1"/>
</dbReference>
<feature type="domain" description="PilZ" evidence="4">
    <location>
        <begin position="202"/>
        <end position="310"/>
    </location>
</feature>
<sequence>MSSSTSLVPVRATELILGKPAPWPIYNDAGELLLARGTVIETAGQLEGLVRDGLYRNSNWVSEPDTESVPLPQARDVLQKRAAAGRRHLKPSGAVRGSESVVALQDVRWRIGDTLWLQMKEDANLRYSVNLIGCLAGKSLLVSAPVKDGKYVFMREGQSFVVRALTGKRAYAFSAQLLKHQQTPYVYMHLTCPKEVRSTVIRQDTRVDVSQEGYLALGSAEPLPAVLLDLSINGASVLAPPLPGKLQVQKGGTGQLRLVAPVADESLRLDLPFVLRTVEADSDPQLQKYGIEFAGLTARDRLILSAYIYQAMSEQE</sequence>
<keyword evidence="6" id="KW-0966">Cell projection</keyword>
<evidence type="ECO:0000259" key="5">
    <source>
        <dbReference type="Pfam" id="PF12945"/>
    </source>
</evidence>
<dbReference type="InterPro" id="IPR012349">
    <property type="entry name" value="Split_barrel_FMN-bd"/>
</dbReference>
<comment type="caution">
    <text evidence="6">The sequence shown here is derived from an EMBL/GenBank/DDBJ whole genome shotgun (WGS) entry which is preliminary data.</text>
</comment>
<evidence type="ECO:0000259" key="4">
    <source>
        <dbReference type="Pfam" id="PF07238"/>
    </source>
</evidence>
<evidence type="ECO:0000256" key="3">
    <source>
        <dbReference type="ARBA" id="ARBA00023143"/>
    </source>
</evidence>
<dbReference type="Pfam" id="PF12945">
    <property type="entry name" value="PilZNR"/>
    <property type="match status" value="1"/>
</dbReference>
<protein>
    <submittedName>
        <fullName evidence="6">Flagellar brake protein</fullName>
    </submittedName>
</protein>
<reference evidence="6 7" key="1">
    <citation type="journal article" date="2024" name="Chem. Sci.">
        <title>Discovery of megapolipeptins by genome mining of a Burkholderiales bacteria collection.</title>
        <authorList>
            <person name="Paulo B.S."/>
            <person name="Recchia M.J.J."/>
            <person name="Lee S."/>
            <person name="Fergusson C.H."/>
            <person name="Romanowski S.B."/>
            <person name="Hernandez A."/>
            <person name="Krull N."/>
            <person name="Liu D.Y."/>
            <person name="Cavanagh H."/>
            <person name="Bos A."/>
            <person name="Gray C.A."/>
            <person name="Murphy B.T."/>
            <person name="Linington R.G."/>
            <person name="Eustaquio A.S."/>
        </authorList>
    </citation>
    <scope>NUCLEOTIDE SEQUENCE [LARGE SCALE GENOMIC DNA]</scope>
    <source>
        <strain evidence="6 7">RL21-008-BIB-A</strain>
    </source>
</reference>
<dbReference type="Proteomes" id="UP001629246">
    <property type="component" value="Unassembled WGS sequence"/>
</dbReference>
<proteinExistence type="predicted"/>
<dbReference type="SUPFAM" id="SSF141371">
    <property type="entry name" value="PilZ domain-like"/>
    <property type="match status" value="2"/>
</dbReference>
<keyword evidence="3" id="KW-0975">Bacterial flagellum</keyword>
<keyword evidence="6" id="KW-0282">Flagellum</keyword>